<proteinExistence type="predicted"/>
<evidence type="ECO:0000313" key="5">
    <source>
        <dbReference type="Proteomes" id="UP000289738"/>
    </source>
</evidence>
<dbReference type="InterPro" id="IPR032675">
    <property type="entry name" value="LRR_dom_sf"/>
</dbReference>
<gene>
    <name evidence="4" type="ORF">Ahy_A07g033650</name>
</gene>
<comment type="caution">
    <text evidence="4">The sequence shown here is derived from an EMBL/GenBank/DDBJ whole genome shotgun (WGS) entry which is preliminary data.</text>
</comment>
<dbReference type="PANTHER" id="PTHR48053:SF126">
    <property type="entry name" value="MDIS1-INTERACTING RECEPTOR LIKE KINASE 2-LIKE ISOFORM X1"/>
    <property type="match status" value="1"/>
</dbReference>
<comment type="subcellular location">
    <subcellularLocation>
        <location evidence="1">Membrane</location>
        <topology evidence="1">Single-pass type I membrane protein</topology>
    </subcellularLocation>
</comment>
<name>A0A445CA30_ARAHY</name>
<keyword evidence="5" id="KW-1185">Reference proteome</keyword>
<evidence type="ECO:0000256" key="2">
    <source>
        <dbReference type="ARBA" id="ARBA00022729"/>
    </source>
</evidence>
<sequence>MPFQNSLVLCNAYAIFLYKEEKATLFPFPAVVLATSLTCVLFYLDDFTFTNLTASTWLAPLFSLQYLGLKDMDLPMNLYKVLNMLLSLLHLYLPYCNFAKVSSFPLTNLTCLQLLSLASNFFNYHSSNTTSIKVLDISGNDLNSVPSWLVNLHNLVKLDLSSNRITVLDPLRNLTSIKEGCGFAGELPSTLQNMTSIRSLDFSQNSLSSIVPFGKLENLVELNLEGELKSLVRVDLFLNNFTVTIIEEGFLSSILRNLCHLKYLDLSDSNCQRLAFNDKGTLSSCNGYALWHLQLNVNKFGDLLPSWLGQFKILIEVDLSYNSFSGPIPFSMENLTKLKKLSLAINFLNGSIPLSFTKFWYYSSKPESIQKFEFASSFFKLLVMSPVYLDLSRNQIIGSIPKSLQPKTPNLRSLLLNDNFMNGLLPSSWGNLKFLSRFDISNNKLSGKIPSTI</sequence>
<dbReference type="STRING" id="3818.A0A445CA30"/>
<organism evidence="4 5">
    <name type="scientific">Arachis hypogaea</name>
    <name type="common">Peanut</name>
    <dbReference type="NCBI Taxonomy" id="3818"/>
    <lineage>
        <taxon>Eukaryota</taxon>
        <taxon>Viridiplantae</taxon>
        <taxon>Streptophyta</taxon>
        <taxon>Embryophyta</taxon>
        <taxon>Tracheophyta</taxon>
        <taxon>Spermatophyta</taxon>
        <taxon>Magnoliopsida</taxon>
        <taxon>eudicotyledons</taxon>
        <taxon>Gunneridae</taxon>
        <taxon>Pentapetalae</taxon>
        <taxon>rosids</taxon>
        <taxon>fabids</taxon>
        <taxon>Fabales</taxon>
        <taxon>Fabaceae</taxon>
        <taxon>Papilionoideae</taxon>
        <taxon>50 kb inversion clade</taxon>
        <taxon>dalbergioids sensu lato</taxon>
        <taxon>Dalbergieae</taxon>
        <taxon>Pterocarpus clade</taxon>
        <taxon>Arachis</taxon>
    </lineage>
</organism>
<dbReference type="Pfam" id="PF00560">
    <property type="entry name" value="LRR_1"/>
    <property type="match status" value="5"/>
</dbReference>
<keyword evidence="3" id="KW-0675">Receptor</keyword>
<protein>
    <recommendedName>
        <fullName evidence="6">LRR receptor-like serine/threonine-protein kinase</fullName>
    </recommendedName>
</protein>
<dbReference type="Proteomes" id="UP000289738">
    <property type="component" value="Chromosome A07"/>
</dbReference>
<dbReference type="InterPro" id="IPR051716">
    <property type="entry name" value="Plant_RL_S/T_kinase"/>
</dbReference>
<evidence type="ECO:0000256" key="1">
    <source>
        <dbReference type="ARBA" id="ARBA00004479"/>
    </source>
</evidence>
<keyword evidence="2" id="KW-0732">Signal</keyword>
<dbReference type="GO" id="GO:0016020">
    <property type="term" value="C:membrane"/>
    <property type="evidence" value="ECO:0007669"/>
    <property type="project" value="UniProtKB-SubCell"/>
</dbReference>
<evidence type="ECO:0000313" key="4">
    <source>
        <dbReference type="EMBL" id="RYR47703.1"/>
    </source>
</evidence>
<dbReference type="PROSITE" id="PS51450">
    <property type="entry name" value="LRR"/>
    <property type="match status" value="1"/>
</dbReference>
<reference evidence="4 5" key="1">
    <citation type="submission" date="2019-01" db="EMBL/GenBank/DDBJ databases">
        <title>Sequencing of cultivated peanut Arachis hypogaea provides insights into genome evolution and oil improvement.</title>
        <authorList>
            <person name="Chen X."/>
        </authorList>
    </citation>
    <scope>NUCLEOTIDE SEQUENCE [LARGE SCALE GENOMIC DNA]</scope>
    <source>
        <strain evidence="5">cv. Fuhuasheng</strain>
        <tissue evidence="4">Leaves</tissue>
    </source>
</reference>
<dbReference type="InterPro" id="IPR001611">
    <property type="entry name" value="Leu-rich_rpt"/>
</dbReference>
<dbReference type="SUPFAM" id="SSF52058">
    <property type="entry name" value="L domain-like"/>
    <property type="match status" value="1"/>
</dbReference>
<dbReference type="AlphaFoldDB" id="A0A445CA30"/>
<dbReference type="SMART" id="SM00365">
    <property type="entry name" value="LRR_SD22"/>
    <property type="match status" value="3"/>
</dbReference>
<dbReference type="EMBL" id="SDMP01000007">
    <property type="protein sequence ID" value="RYR47703.1"/>
    <property type="molecule type" value="Genomic_DNA"/>
</dbReference>
<evidence type="ECO:0000256" key="3">
    <source>
        <dbReference type="ARBA" id="ARBA00023170"/>
    </source>
</evidence>
<dbReference type="Gene3D" id="3.80.10.10">
    <property type="entry name" value="Ribonuclease Inhibitor"/>
    <property type="match status" value="4"/>
</dbReference>
<accession>A0A445CA30</accession>
<evidence type="ECO:0008006" key="6">
    <source>
        <dbReference type="Google" id="ProtNLM"/>
    </source>
</evidence>
<dbReference type="PANTHER" id="PTHR48053">
    <property type="entry name" value="LEUCINE RICH REPEAT FAMILY PROTEIN, EXPRESSED"/>
    <property type="match status" value="1"/>
</dbReference>